<sequence>MMIGREPGELGEEKGRKLSASESRPQPLAHLGGDCAVSRPGDLRAKPCTQLECDAGKRGGHSGLLLSAASPDPPVKRRQRQQQQQQQQRRRGGREQAEAEGAAAAAAANPSERFEYRFRLLVWSPLGFLLPGTTPGFQTPPGCCGAGRCFPPTGAIGDPRPSPGSSEGLCPPPPTEAVAAGIRTAPSPTSPPKVPHPPDSAGRKSSQLLRKREKRDSPSETTGAGHRNDFGMLVGLPWTRIPSIGLSGFSPDLTTSSSSSSSSSSHVLSVCLKCFLLAALYQHGI</sequence>
<proteinExistence type="predicted"/>
<evidence type="ECO:0000313" key="2">
    <source>
        <dbReference type="Proteomes" id="UP001652622"/>
    </source>
</evidence>
<reference evidence="3" key="1">
    <citation type="submission" date="2025-08" db="UniProtKB">
        <authorList>
            <consortium name="RefSeq"/>
        </authorList>
    </citation>
    <scope>IDENTIFICATION</scope>
    <source>
        <tissue evidence="3">Blood</tissue>
    </source>
</reference>
<evidence type="ECO:0000313" key="3">
    <source>
        <dbReference type="RefSeq" id="XP_060545563.1"/>
    </source>
</evidence>
<evidence type="ECO:0000256" key="1">
    <source>
        <dbReference type="SAM" id="MobiDB-lite"/>
    </source>
</evidence>
<dbReference type="GeneID" id="132711215"/>
<dbReference type="RefSeq" id="XP_060545563.1">
    <property type="nucleotide sequence ID" value="XM_060689580.1"/>
</dbReference>
<name>A0ABM3ZB05_PANGU</name>
<feature type="compositionally biased region" description="Basic and acidic residues" evidence="1">
    <location>
        <begin position="1"/>
        <end position="16"/>
    </location>
</feature>
<organism evidence="2 3">
    <name type="scientific">Pantherophis guttatus</name>
    <name type="common">Corn snake</name>
    <name type="synonym">Elaphe guttata</name>
    <dbReference type="NCBI Taxonomy" id="94885"/>
    <lineage>
        <taxon>Eukaryota</taxon>
        <taxon>Metazoa</taxon>
        <taxon>Chordata</taxon>
        <taxon>Craniata</taxon>
        <taxon>Vertebrata</taxon>
        <taxon>Euteleostomi</taxon>
        <taxon>Lepidosauria</taxon>
        <taxon>Squamata</taxon>
        <taxon>Bifurcata</taxon>
        <taxon>Unidentata</taxon>
        <taxon>Episquamata</taxon>
        <taxon>Toxicofera</taxon>
        <taxon>Serpentes</taxon>
        <taxon>Colubroidea</taxon>
        <taxon>Colubridae</taxon>
        <taxon>Colubrinae</taxon>
        <taxon>Pantherophis</taxon>
    </lineage>
</organism>
<feature type="region of interest" description="Disordered" evidence="1">
    <location>
        <begin position="1"/>
        <end position="109"/>
    </location>
</feature>
<keyword evidence="2" id="KW-1185">Reference proteome</keyword>
<gene>
    <name evidence="3" type="primary">LOC132711215</name>
</gene>
<feature type="compositionally biased region" description="Pro residues" evidence="1">
    <location>
        <begin position="188"/>
        <end position="198"/>
    </location>
</feature>
<feature type="region of interest" description="Disordered" evidence="1">
    <location>
        <begin position="154"/>
        <end position="231"/>
    </location>
</feature>
<dbReference type="Proteomes" id="UP001652622">
    <property type="component" value="Unplaced"/>
</dbReference>
<protein>
    <submittedName>
        <fullName evidence="3">Uncharacterized protein LOC132711215</fullName>
    </submittedName>
</protein>
<feature type="compositionally biased region" description="Low complexity" evidence="1">
    <location>
        <begin position="99"/>
        <end position="108"/>
    </location>
</feature>
<accession>A0ABM3ZB05</accession>